<dbReference type="EMBL" id="CP000613">
    <property type="protein sequence ID" value="ACI98894.1"/>
    <property type="molecule type" value="Genomic_DNA"/>
</dbReference>
<dbReference type="Proteomes" id="UP000001591">
    <property type="component" value="Chromosome"/>
</dbReference>
<evidence type="ECO:0000313" key="2">
    <source>
        <dbReference type="Proteomes" id="UP000001591"/>
    </source>
</evidence>
<keyword evidence="2" id="KW-1185">Reference proteome</keyword>
<dbReference type="eggNOG" id="ENOG502Z7K7">
    <property type="taxonomic scope" value="Bacteria"/>
</dbReference>
<proteinExistence type="predicted"/>
<dbReference type="RefSeq" id="WP_012566680.1">
    <property type="nucleotide sequence ID" value="NC_011420.2"/>
</dbReference>
<dbReference type="STRING" id="414684.RC1_1490"/>
<dbReference type="AlphaFoldDB" id="B6IMZ7"/>
<accession>B6IMZ7</accession>
<name>B6IMZ7_RHOCS</name>
<dbReference type="OrthoDB" id="572526at2"/>
<dbReference type="KEGG" id="rce:RC1_1490"/>
<dbReference type="HOGENOM" id="CLU_078226_0_0_5"/>
<organism evidence="1 2">
    <name type="scientific">Rhodospirillum centenum (strain ATCC 51521 / SW)</name>
    <dbReference type="NCBI Taxonomy" id="414684"/>
    <lineage>
        <taxon>Bacteria</taxon>
        <taxon>Pseudomonadati</taxon>
        <taxon>Pseudomonadota</taxon>
        <taxon>Alphaproteobacteria</taxon>
        <taxon>Rhodospirillales</taxon>
        <taxon>Rhodospirillaceae</taxon>
        <taxon>Rhodospirillum</taxon>
    </lineage>
</organism>
<sequence>MKHPFPASPDLTSVVMAYRNPRMIADEALPRYPVEKMNYRYSEYDLAEGFTVPDTLVGRKSAPTQVEFKAVGRDRSTKDHALDDVVPVVDVENDPNGRNRVARTSERLADLIALDREIRTANLIFDAAQYPAGHKETLAGTSVFGDPNSDPIGIVTDAMDALMMRPNVMVFGRSTFTRFARHPQVVKAVNGTSGDSGFARRQQVAELFEVEKVLVGEAFVNMNRPGQTANLQRAWGPHLALYYLAPLGGPDENPSFGFTAQYGKRIAGDKEDPNIGMRGGYRVRVGESVDEVIAAPMLGYFLENAGADPA</sequence>
<reference evidence="1 2" key="1">
    <citation type="journal article" date="2010" name="BMC Genomics">
        <title>Metabolic flexibility revealed in the genome of the cyst-forming alpha-1 proteobacterium Rhodospirillum centenum.</title>
        <authorList>
            <person name="Lu Y.K."/>
            <person name="Marden J."/>
            <person name="Han M."/>
            <person name="Swingley W.D."/>
            <person name="Mastrian S.D."/>
            <person name="Chowdhury S.R."/>
            <person name="Hao J."/>
            <person name="Helmy T."/>
            <person name="Kim S."/>
            <person name="Kurdoglu A.A."/>
            <person name="Matthies H.J."/>
            <person name="Rollo D."/>
            <person name="Stothard P."/>
            <person name="Blankenship R.E."/>
            <person name="Bauer C.E."/>
            <person name="Touchman J.W."/>
        </authorList>
    </citation>
    <scope>NUCLEOTIDE SEQUENCE [LARGE SCALE GENOMIC DNA]</scope>
    <source>
        <strain evidence="2">ATCC 51521 / SW</strain>
    </source>
</reference>
<dbReference type="Gene3D" id="3.90.1690.10">
    <property type="entry name" value="phage-related protein like domain"/>
    <property type="match status" value="1"/>
</dbReference>
<protein>
    <submittedName>
        <fullName evidence="1">Uncharacterized protein</fullName>
    </submittedName>
</protein>
<evidence type="ECO:0000313" key="1">
    <source>
        <dbReference type="EMBL" id="ACI98894.1"/>
    </source>
</evidence>
<dbReference type="InterPro" id="IPR053738">
    <property type="entry name" value="Lambda_capsid_assembly"/>
</dbReference>
<gene>
    <name evidence="1" type="ordered locus">RC1_1490</name>
</gene>